<feature type="compositionally biased region" description="Low complexity" evidence="1">
    <location>
        <begin position="57"/>
        <end position="84"/>
    </location>
</feature>
<keyword evidence="4" id="KW-1185">Reference proteome</keyword>
<evidence type="ECO:0000313" key="3">
    <source>
        <dbReference type="EMBL" id="KAK4097976.1"/>
    </source>
</evidence>
<protein>
    <submittedName>
        <fullName evidence="3">Uncharacterized protein</fullName>
    </submittedName>
</protein>
<feature type="transmembrane region" description="Helical" evidence="2">
    <location>
        <begin position="124"/>
        <end position="144"/>
    </location>
</feature>
<gene>
    <name evidence="3" type="ORF">N658DRAFT_254330</name>
</gene>
<keyword evidence="2" id="KW-0812">Transmembrane</keyword>
<dbReference type="EMBL" id="MU863664">
    <property type="protein sequence ID" value="KAK4097976.1"/>
    <property type="molecule type" value="Genomic_DNA"/>
</dbReference>
<evidence type="ECO:0000256" key="1">
    <source>
        <dbReference type="SAM" id="MobiDB-lite"/>
    </source>
</evidence>
<organism evidence="3 4">
    <name type="scientific">Parathielavia hyrcaniae</name>
    <dbReference type="NCBI Taxonomy" id="113614"/>
    <lineage>
        <taxon>Eukaryota</taxon>
        <taxon>Fungi</taxon>
        <taxon>Dikarya</taxon>
        <taxon>Ascomycota</taxon>
        <taxon>Pezizomycotina</taxon>
        <taxon>Sordariomycetes</taxon>
        <taxon>Sordariomycetidae</taxon>
        <taxon>Sordariales</taxon>
        <taxon>Chaetomiaceae</taxon>
        <taxon>Parathielavia</taxon>
    </lineage>
</organism>
<dbReference type="Proteomes" id="UP001305647">
    <property type="component" value="Unassembled WGS sequence"/>
</dbReference>
<sequence>MGRALPGHLVDEGKLVLFLDEEIAPRAPKRGKRRKAETQRRRAQGQGRPKKRKTEPETGTETGSPLATTAADADTDAGAADVIVVGGGPATKEEAESESDVGNLDPDPTAGTSVPKLKYSTVRLYSSAIINLVKAIILLGVYYIDKPRFLELYLMAWKKTYSNKKHWKWLQSYRTCTFRSRRL</sequence>
<proteinExistence type="predicted"/>
<dbReference type="AlphaFoldDB" id="A0AAN6SYS4"/>
<keyword evidence="2" id="KW-0472">Membrane</keyword>
<keyword evidence="2" id="KW-1133">Transmembrane helix</keyword>
<feature type="region of interest" description="Disordered" evidence="1">
    <location>
        <begin position="21"/>
        <end position="113"/>
    </location>
</feature>
<evidence type="ECO:0000313" key="4">
    <source>
        <dbReference type="Proteomes" id="UP001305647"/>
    </source>
</evidence>
<name>A0AAN6SYS4_9PEZI</name>
<reference evidence="3" key="2">
    <citation type="submission" date="2023-05" db="EMBL/GenBank/DDBJ databases">
        <authorList>
            <consortium name="Lawrence Berkeley National Laboratory"/>
            <person name="Steindorff A."/>
            <person name="Hensen N."/>
            <person name="Bonometti L."/>
            <person name="Westerberg I."/>
            <person name="Brannstrom I.O."/>
            <person name="Guillou S."/>
            <person name="Cros-Aarteil S."/>
            <person name="Calhoun S."/>
            <person name="Haridas S."/>
            <person name="Kuo A."/>
            <person name="Mondo S."/>
            <person name="Pangilinan J."/>
            <person name="Riley R."/>
            <person name="Labutti K."/>
            <person name="Andreopoulos B."/>
            <person name="Lipzen A."/>
            <person name="Chen C."/>
            <person name="Yanf M."/>
            <person name="Daum C."/>
            <person name="Ng V."/>
            <person name="Clum A."/>
            <person name="Ohm R."/>
            <person name="Martin F."/>
            <person name="Silar P."/>
            <person name="Natvig D."/>
            <person name="Lalanne C."/>
            <person name="Gautier V."/>
            <person name="Ament-Velasquez S.L."/>
            <person name="Kruys A."/>
            <person name="Hutchinson M.I."/>
            <person name="Powell A.J."/>
            <person name="Barry K."/>
            <person name="Miller A.N."/>
            <person name="Grigoriev I.V."/>
            <person name="Debuchy R."/>
            <person name="Gladieux P."/>
            <person name="Thoren M.H."/>
            <person name="Johannesson H."/>
        </authorList>
    </citation>
    <scope>NUCLEOTIDE SEQUENCE</scope>
    <source>
        <strain evidence="3">CBS 757.83</strain>
    </source>
</reference>
<evidence type="ECO:0000256" key="2">
    <source>
        <dbReference type="SAM" id="Phobius"/>
    </source>
</evidence>
<reference evidence="3" key="1">
    <citation type="journal article" date="2023" name="Mol. Phylogenet. Evol.">
        <title>Genome-scale phylogeny and comparative genomics of the fungal order Sordariales.</title>
        <authorList>
            <person name="Hensen N."/>
            <person name="Bonometti L."/>
            <person name="Westerberg I."/>
            <person name="Brannstrom I.O."/>
            <person name="Guillou S."/>
            <person name="Cros-Aarteil S."/>
            <person name="Calhoun S."/>
            <person name="Haridas S."/>
            <person name="Kuo A."/>
            <person name="Mondo S."/>
            <person name="Pangilinan J."/>
            <person name="Riley R."/>
            <person name="LaButti K."/>
            <person name="Andreopoulos B."/>
            <person name="Lipzen A."/>
            <person name="Chen C."/>
            <person name="Yan M."/>
            <person name="Daum C."/>
            <person name="Ng V."/>
            <person name="Clum A."/>
            <person name="Steindorff A."/>
            <person name="Ohm R.A."/>
            <person name="Martin F."/>
            <person name="Silar P."/>
            <person name="Natvig D.O."/>
            <person name="Lalanne C."/>
            <person name="Gautier V."/>
            <person name="Ament-Velasquez S.L."/>
            <person name="Kruys A."/>
            <person name="Hutchinson M.I."/>
            <person name="Powell A.J."/>
            <person name="Barry K."/>
            <person name="Miller A.N."/>
            <person name="Grigoriev I.V."/>
            <person name="Debuchy R."/>
            <person name="Gladieux P."/>
            <person name="Hiltunen Thoren M."/>
            <person name="Johannesson H."/>
        </authorList>
    </citation>
    <scope>NUCLEOTIDE SEQUENCE</scope>
    <source>
        <strain evidence="3">CBS 757.83</strain>
    </source>
</reference>
<comment type="caution">
    <text evidence="3">The sequence shown here is derived from an EMBL/GenBank/DDBJ whole genome shotgun (WGS) entry which is preliminary data.</text>
</comment>
<accession>A0AAN6SYS4</accession>